<dbReference type="EMBL" id="JACAZF010000011">
    <property type="protein sequence ID" value="KAF7293099.1"/>
    <property type="molecule type" value="Genomic_DNA"/>
</dbReference>
<evidence type="ECO:0000313" key="1">
    <source>
        <dbReference type="EMBL" id="KAF7293099.1"/>
    </source>
</evidence>
<organism evidence="1 2">
    <name type="scientific">Mycena indigotica</name>
    <dbReference type="NCBI Taxonomy" id="2126181"/>
    <lineage>
        <taxon>Eukaryota</taxon>
        <taxon>Fungi</taxon>
        <taxon>Dikarya</taxon>
        <taxon>Basidiomycota</taxon>
        <taxon>Agaricomycotina</taxon>
        <taxon>Agaricomycetes</taxon>
        <taxon>Agaricomycetidae</taxon>
        <taxon>Agaricales</taxon>
        <taxon>Marasmiineae</taxon>
        <taxon>Mycenaceae</taxon>
        <taxon>Mycena</taxon>
    </lineage>
</organism>
<evidence type="ECO:0000313" key="2">
    <source>
        <dbReference type="Proteomes" id="UP000636479"/>
    </source>
</evidence>
<dbReference type="Proteomes" id="UP000636479">
    <property type="component" value="Unassembled WGS sequence"/>
</dbReference>
<sequence length="387" mass="42858">MLYATKESCAGATSRGCRVRSKHTIFSCDSRATNPSFLNAYSAGCPSALCWAGVASKDEDAIHLLPQEGERLGEEQAPRWALVWETMLGDPLTFFPAIVTAPWTPALHDVRQLDAALSMLCWPESDQQGVGELSQQMGGYHGSGETRACGIAAQSYRSPQEQSTQVLHIHNMALSRIYSTHTDTCPSASPLVVLPMHLRSSFCGECPAASHDWAEILLGFSLRMRSTARSNGSQLHPQSYETPLLSVPFPPFLFPFPNRPATTDLLASKIRRRLSHAPAGNLPLARRGRRNPARKRYLKLESQDFVDCLESQPCSCSLWRLGAVGRLLAPLLLTVLVMWPARGCVLYPWYQRHDMGVTSIFPGMRRRKTRQCHHSPVFRVGGKACIC</sequence>
<gene>
    <name evidence="1" type="ORF">MIND_01209300</name>
</gene>
<dbReference type="RefSeq" id="XP_037215527.1">
    <property type="nucleotide sequence ID" value="XM_037368601.1"/>
</dbReference>
<name>A0A8H6VT97_9AGAR</name>
<keyword evidence="2" id="KW-1185">Reference proteome</keyword>
<dbReference type="GeneID" id="59351117"/>
<proteinExistence type="predicted"/>
<protein>
    <submittedName>
        <fullName evidence="1">Uncharacterized protein</fullName>
    </submittedName>
</protein>
<reference evidence="1" key="1">
    <citation type="submission" date="2020-05" db="EMBL/GenBank/DDBJ databases">
        <title>Mycena genomes resolve the evolution of fungal bioluminescence.</title>
        <authorList>
            <person name="Tsai I.J."/>
        </authorList>
    </citation>
    <scope>NUCLEOTIDE SEQUENCE</scope>
    <source>
        <strain evidence="1">171206Taipei</strain>
    </source>
</reference>
<accession>A0A8H6VT97</accession>
<dbReference type="AlphaFoldDB" id="A0A8H6VT97"/>
<comment type="caution">
    <text evidence="1">The sequence shown here is derived from an EMBL/GenBank/DDBJ whole genome shotgun (WGS) entry which is preliminary data.</text>
</comment>